<dbReference type="OrthoDB" id="50465at2157"/>
<dbReference type="RefSeq" id="WP_048099362.1">
    <property type="nucleotide sequence ID" value="NZ_JFZT01000039.1"/>
</dbReference>
<reference evidence="2 3" key="1">
    <citation type="submission" date="2014-03" db="EMBL/GenBank/DDBJ databases">
        <title>Draft genome sequence of the novel thermoacidophilic archaea Acidianus copahuensis ALE1 strain, isolated from Copahue volcanic area in Neuquen Argentina.</title>
        <authorList>
            <person name="Urbieta M.S."/>
            <person name="Rascovan N."/>
            <person name="Castro C."/>
            <person name="Revale S."/>
            <person name="Giaveno M.A."/>
            <person name="Vazquez M.P."/>
            <person name="Donati E.R."/>
        </authorList>
    </citation>
    <scope>NUCLEOTIDE SEQUENCE [LARGE SCALE GENOMIC DNA]</scope>
    <source>
        <strain evidence="2 3">ALE1</strain>
    </source>
</reference>
<dbReference type="PANTHER" id="PTHR42924:SF3">
    <property type="entry name" value="POLYMERASE_HISTIDINOL PHOSPHATASE N-TERMINAL DOMAIN-CONTAINING PROTEIN"/>
    <property type="match status" value="1"/>
</dbReference>
<feature type="domain" description="Polymerase/histidinol phosphatase N-terminal" evidence="1">
    <location>
        <begin position="3"/>
        <end position="60"/>
    </location>
</feature>
<evidence type="ECO:0000259" key="1">
    <source>
        <dbReference type="SMART" id="SM00481"/>
    </source>
</evidence>
<dbReference type="InterPro" id="IPR016195">
    <property type="entry name" value="Pol/histidinol_Pase-like"/>
</dbReference>
<dbReference type="Pfam" id="PF13263">
    <property type="entry name" value="PHP_C"/>
    <property type="match status" value="1"/>
</dbReference>
<organism evidence="2 3">
    <name type="scientific">Candidatus Acidianus copahuensis</name>
    <dbReference type="NCBI Taxonomy" id="1160895"/>
    <lineage>
        <taxon>Archaea</taxon>
        <taxon>Thermoproteota</taxon>
        <taxon>Thermoprotei</taxon>
        <taxon>Sulfolobales</taxon>
        <taxon>Sulfolobaceae</taxon>
        <taxon>Acidianus</taxon>
    </lineage>
</organism>
<evidence type="ECO:0000313" key="3">
    <source>
        <dbReference type="Proteomes" id="UP000024332"/>
    </source>
</evidence>
<dbReference type="Pfam" id="PF02811">
    <property type="entry name" value="PHP"/>
    <property type="match status" value="1"/>
</dbReference>
<gene>
    <name evidence="2" type="ORF">CM19_05505</name>
</gene>
<dbReference type="Gene3D" id="3.20.20.140">
    <property type="entry name" value="Metal-dependent hydrolases"/>
    <property type="match status" value="1"/>
</dbReference>
<accession>A0A031LR14</accession>
<comment type="caution">
    <text evidence="2">The sequence shown here is derived from an EMBL/GenBank/DDBJ whole genome shotgun (WGS) entry which is preliminary data.</text>
</comment>
<sequence>MKVDFHVHSNFSDGKEDPKTMVSYAKKKGIFIALTDHDTSKGIERVKEEVIPGQEVTTEFGHVVILCEFPPSPPRKIAELVDYSKENSCFLFPSHPFDIFRKGIGDRVFSYKFDGIEVFNSKAPKKANIKALTVAKSLGLVGLANSDSHVKEAIGSAYNDIETDEFSLEIILEELRKGRVKPVAVGLSAIAKLKIVEWYIRRKI</sequence>
<dbReference type="InterPro" id="IPR003141">
    <property type="entry name" value="Pol/His_phosphatase_N"/>
</dbReference>
<protein>
    <submittedName>
        <fullName evidence="2">Phosphoesterase</fullName>
    </submittedName>
</protein>
<dbReference type="CDD" id="cd07432">
    <property type="entry name" value="PHP_HisPPase"/>
    <property type="match status" value="1"/>
</dbReference>
<dbReference type="SUPFAM" id="SSF89550">
    <property type="entry name" value="PHP domain-like"/>
    <property type="match status" value="1"/>
</dbReference>
<dbReference type="InterPro" id="IPR004013">
    <property type="entry name" value="PHP_dom"/>
</dbReference>
<dbReference type="GO" id="GO:0004534">
    <property type="term" value="F:5'-3' RNA exonuclease activity"/>
    <property type="evidence" value="ECO:0007669"/>
    <property type="project" value="TreeGrafter"/>
</dbReference>
<dbReference type="InterPro" id="IPR052018">
    <property type="entry name" value="PHP_domain"/>
</dbReference>
<dbReference type="EMBL" id="JFZT01000039">
    <property type="protein sequence ID" value="EZQ06829.1"/>
    <property type="molecule type" value="Genomic_DNA"/>
</dbReference>
<dbReference type="STRING" id="1160895.CM19_05505"/>
<dbReference type="PANTHER" id="PTHR42924">
    <property type="entry name" value="EXONUCLEASE"/>
    <property type="match status" value="1"/>
</dbReference>
<evidence type="ECO:0000313" key="2">
    <source>
        <dbReference type="EMBL" id="EZQ06829.1"/>
    </source>
</evidence>
<dbReference type="AlphaFoldDB" id="A0A031LR14"/>
<dbReference type="GO" id="GO:0035312">
    <property type="term" value="F:5'-3' DNA exonuclease activity"/>
    <property type="evidence" value="ECO:0007669"/>
    <property type="project" value="TreeGrafter"/>
</dbReference>
<keyword evidence="3" id="KW-1185">Reference proteome</keyword>
<dbReference type="SMART" id="SM00481">
    <property type="entry name" value="POLIIIAc"/>
    <property type="match status" value="1"/>
</dbReference>
<proteinExistence type="predicted"/>
<dbReference type="Proteomes" id="UP000024332">
    <property type="component" value="Unassembled WGS sequence"/>
</dbReference>
<name>A0A031LR14_9CREN</name>